<sequence>MAVDTAAVLAAPGGALWLAARRFVGFGVQRLRRGGDPGLLHWKTRLITGANSGLGGATALELLRLGMGMIMGYWDRARARAEEAAGQLCRELRQAAECRPEPGIGEADELIVRELDPLGARLLPGYAPGRA</sequence>
<protein>
    <submittedName>
        <fullName evidence="1">Retinol dehydrogenase 14</fullName>
    </submittedName>
</protein>
<keyword evidence="2" id="KW-1185">Reference proteome</keyword>
<dbReference type="SUPFAM" id="SSF51735">
    <property type="entry name" value="NAD(P)-binding Rossmann-fold domains"/>
    <property type="match status" value="1"/>
</dbReference>
<reference evidence="1 2" key="1">
    <citation type="submission" date="2023-05" db="EMBL/GenBank/DDBJ databases">
        <title>B98-5 Cell Line De Novo Hybrid Assembly: An Optical Mapping Approach.</title>
        <authorList>
            <person name="Kananen K."/>
            <person name="Auerbach J.A."/>
            <person name="Kautto E."/>
            <person name="Blachly J.S."/>
        </authorList>
    </citation>
    <scope>NUCLEOTIDE SEQUENCE [LARGE SCALE GENOMIC DNA]</scope>
    <source>
        <strain evidence="1">B95-8</strain>
        <tissue evidence="1">Cell line</tissue>
    </source>
</reference>
<organism evidence="1 2">
    <name type="scientific">Saguinus oedipus</name>
    <name type="common">Cotton-top tamarin</name>
    <name type="synonym">Oedipomidas oedipus</name>
    <dbReference type="NCBI Taxonomy" id="9490"/>
    <lineage>
        <taxon>Eukaryota</taxon>
        <taxon>Metazoa</taxon>
        <taxon>Chordata</taxon>
        <taxon>Craniata</taxon>
        <taxon>Vertebrata</taxon>
        <taxon>Euteleostomi</taxon>
        <taxon>Mammalia</taxon>
        <taxon>Eutheria</taxon>
        <taxon>Euarchontoglires</taxon>
        <taxon>Primates</taxon>
        <taxon>Haplorrhini</taxon>
        <taxon>Platyrrhini</taxon>
        <taxon>Cebidae</taxon>
        <taxon>Callitrichinae</taxon>
        <taxon>Saguinus</taxon>
    </lineage>
</organism>
<dbReference type="Proteomes" id="UP001266305">
    <property type="component" value="Unassembled WGS sequence"/>
</dbReference>
<evidence type="ECO:0000313" key="1">
    <source>
        <dbReference type="EMBL" id="KAK2118556.1"/>
    </source>
</evidence>
<proteinExistence type="predicted"/>
<name>A0ABQ9WAB6_SAGOE</name>
<evidence type="ECO:0000313" key="2">
    <source>
        <dbReference type="Proteomes" id="UP001266305"/>
    </source>
</evidence>
<comment type="caution">
    <text evidence="1">The sequence shown here is derived from an EMBL/GenBank/DDBJ whole genome shotgun (WGS) entry which is preliminary data.</text>
</comment>
<dbReference type="EMBL" id="JASSZA010000002">
    <property type="protein sequence ID" value="KAK2118556.1"/>
    <property type="molecule type" value="Genomic_DNA"/>
</dbReference>
<accession>A0ABQ9WAB6</accession>
<dbReference type="Gene3D" id="3.40.50.720">
    <property type="entry name" value="NAD(P)-binding Rossmann-like Domain"/>
    <property type="match status" value="1"/>
</dbReference>
<dbReference type="InterPro" id="IPR036291">
    <property type="entry name" value="NAD(P)-bd_dom_sf"/>
</dbReference>
<gene>
    <name evidence="1" type="primary">RDH14_1</name>
    <name evidence="1" type="ORF">P7K49_005443</name>
</gene>